<comment type="caution">
    <text evidence="1">The sequence shown here is derived from an EMBL/GenBank/DDBJ whole genome shotgun (WGS) entry which is preliminary data.</text>
</comment>
<dbReference type="RefSeq" id="WP_230056232.1">
    <property type="nucleotide sequence ID" value="NZ_CAJHOE010000001.1"/>
</dbReference>
<proteinExistence type="predicted"/>
<reference evidence="1 2" key="1">
    <citation type="submission" date="2020-11" db="EMBL/GenBank/DDBJ databases">
        <authorList>
            <person name="Peeters C."/>
        </authorList>
    </citation>
    <scope>NUCLEOTIDE SEQUENCE [LARGE SCALE GENOMIC DNA]</scope>
    <source>
        <strain evidence="1 2">LMG 8286</strain>
    </source>
</reference>
<keyword evidence="2" id="KW-1185">Reference proteome</keyword>
<evidence type="ECO:0000313" key="2">
    <source>
        <dbReference type="Proteomes" id="UP000789359"/>
    </source>
</evidence>
<gene>
    <name evidence="1" type="ORF">LMG8286_00446</name>
</gene>
<evidence type="ECO:0000313" key="1">
    <source>
        <dbReference type="EMBL" id="CAD7286613.1"/>
    </source>
</evidence>
<sequence length="147" mass="16943">MAAKHFLPQNLSSLVDLEISVMKRYYNHTKDAKELSLIYFQIPETNTGYEWIIEKILRNTDAVVQEKNHFVAVLFATNKNGALKLLEGIQEFLSERPLDIVVNYPHDGSSSKVLLEKFQDEIKDNYGILLECLRTTDLDATTNDEFF</sequence>
<protein>
    <submittedName>
        <fullName evidence="1">Uncharacterized protein</fullName>
    </submittedName>
</protein>
<dbReference type="EMBL" id="CAJHOE010000001">
    <property type="protein sequence ID" value="CAD7286613.1"/>
    <property type="molecule type" value="Genomic_DNA"/>
</dbReference>
<organism evidence="1 2">
    <name type="scientific">Campylobacter suis</name>
    <dbReference type="NCBI Taxonomy" id="2790657"/>
    <lineage>
        <taxon>Bacteria</taxon>
        <taxon>Pseudomonadati</taxon>
        <taxon>Campylobacterota</taxon>
        <taxon>Epsilonproteobacteria</taxon>
        <taxon>Campylobacterales</taxon>
        <taxon>Campylobacteraceae</taxon>
        <taxon>Campylobacter</taxon>
    </lineage>
</organism>
<name>A0ABM8Q1G0_9BACT</name>
<dbReference type="Proteomes" id="UP000789359">
    <property type="component" value="Unassembled WGS sequence"/>
</dbReference>
<accession>A0ABM8Q1G0</accession>